<dbReference type="WBParaSite" id="EVEC_0001322301-mRNA-1">
    <property type="protein sequence ID" value="EVEC_0001322301-mRNA-1"/>
    <property type="gene ID" value="EVEC_0001322301"/>
</dbReference>
<dbReference type="OrthoDB" id="5851039at2759"/>
<reference evidence="1 2" key="2">
    <citation type="submission" date="2018-10" db="EMBL/GenBank/DDBJ databases">
        <authorList>
            <consortium name="Pathogen Informatics"/>
        </authorList>
    </citation>
    <scope>NUCLEOTIDE SEQUENCE [LARGE SCALE GENOMIC DNA]</scope>
</reference>
<protein>
    <submittedName>
        <fullName evidence="3">C6 domain-containing protein</fullName>
    </submittedName>
</protein>
<keyword evidence="2" id="KW-1185">Reference proteome</keyword>
<organism evidence="3">
    <name type="scientific">Enterobius vermicularis</name>
    <name type="common">Human pinworm</name>
    <dbReference type="NCBI Taxonomy" id="51028"/>
    <lineage>
        <taxon>Eukaryota</taxon>
        <taxon>Metazoa</taxon>
        <taxon>Ecdysozoa</taxon>
        <taxon>Nematoda</taxon>
        <taxon>Chromadorea</taxon>
        <taxon>Rhabditida</taxon>
        <taxon>Spirurina</taxon>
        <taxon>Oxyuridomorpha</taxon>
        <taxon>Oxyuroidea</taxon>
        <taxon>Oxyuridae</taxon>
        <taxon>Enterobius</taxon>
    </lineage>
</organism>
<dbReference type="AlphaFoldDB" id="A0A0N4VQC4"/>
<proteinExistence type="predicted"/>
<sequence>MLVSCCQALSASPSTGGITDGIMTFVYDSTECRTTVIATCAAPTTTPSSGLVATMIANGVTILASNTDRVSVTGQCNANRVWVLGTPGLQIQTLSCGLSQPTTTTTTTTQAARF</sequence>
<dbReference type="EMBL" id="UXUI01014359">
    <property type="protein sequence ID" value="VDD97619.1"/>
    <property type="molecule type" value="Genomic_DNA"/>
</dbReference>
<evidence type="ECO:0000313" key="2">
    <source>
        <dbReference type="Proteomes" id="UP000274131"/>
    </source>
</evidence>
<evidence type="ECO:0000313" key="3">
    <source>
        <dbReference type="WBParaSite" id="EVEC_0001322301-mRNA-1"/>
    </source>
</evidence>
<dbReference type="Proteomes" id="UP000274131">
    <property type="component" value="Unassembled WGS sequence"/>
</dbReference>
<accession>A0A0N4VQC4</accession>
<gene>
    <name evidence="1" type="ORF">EVEC_LOCUS12370</name>
</gene>
<reference evidence="3" key="1">
    <citation type="submission" date="2017-02" db="UniProtKB">
        <authorList>
            <consortium name="WormBaseParasite"/>
        </authorList>
    </citation>
    <scope>IDENTIFICATION</scope>
</reference>
<evidence type="ECO:0000313" key="1">
    <source>
        <dbReference type="EMBL" id="VDD97619.1"/>
    </source>
</evidence>
<name>A0A0N4VQC4_ENTVE</name>